<evidence type="ECO:0000313" key="5">
    <source>
        <dbReference type="EMBL" id="CDQ94562.1"/>
    </source>
</evidence>
<evidence type="ECO:0000256" key="2">
    <source>
        <dbReference type="ARBA" id="ARBA00022737"/>
    </source>
</evidence>
<evidence type="ECO:0000256" key="1">
    <source>
        <dbReference type="ARBA" id="ARBA00022729"/>
    </source>
</evidence>
<dbReference type="GO" id="GO:0007605">
    <property type="term" value="P:sensory perception of sound"/>
    <property type="evidence" value="ECO:0007669"/>
    <property type="project" value="TreeGrafter"/>
</dbReference>
<dbReference type="PANTHER" id="PTHR46682">
    <property type="entry name" value="ADHESION G-PROTEIN COUPLED RECEPTOR V1"/>
    <property type="match status" value="1"/>
</dbReference>
<sequence>MSIEFHDLDGTVSFLHNSDSVLFPHKIPEAMENFTITLLSATGGARLGNILDASLHINKNDNPIYFAEPVVVRLQEGGVANLTVLRAGPADFVATVMYRMDYGEASPRDLAPLSNNTVLVFGVGQWMKNIYVVVEEDDIPETEEPFYIILYNTTGVED</sequence>
<reference evidence="5" key="1">
    <citation type="journal article" date="2014" name="Nat. Commun.">
        <title>The rainbow trout genome provides novel insights into evolution after whole-genome duplication in vertebrates.</title>
        <authorList>
            <person name="Berthelot C."/>
            <person name="Brunet F."/>
            <person name="Chalopin D."/>
            <person name="Juanchich A."/>
            <person name="Bernard M."/>
            <person name="Noel B."/>
            <person name="Bento P."/>
            <person name="Da Silva C."/>
            <person name="Labadie K."/>
            <person name="Alberti A."/>
            <person name="Aury J.M."/>
            <person name="Louis A."/>
            <person name="Dehais P."/>
            <person name="Bardou P."/>
            <person name="Montfort J."/>
            <person name="Klopp C."/>
            <person name="Cabau C."/>
            <person name="Gaspin C."/>
            <person name="Thorgaard G.H."/>
            <person name="Boussaha M."/>
            <person name="Quillet E."/>
            <person name="Guyomard R."/>
            <person name="Galiana D."/>
            <person name="Bobe J."/>
            <person name="Volff J.N."/>
            <person name="Genet C."/>
            <person name="Wincker P."/>
            <person name="Jaillon O."/>
            <person name="Roest Crollius H."/>
            <person name="Guiguen Y."/>
        </authorList>
    </citation>
    <scope>NUCLEOTIDE SEQUENCE [LARGE SCALE GENOMIC DNA]</scope>
</reference>
<dbReference type="PANTHER" id="PTHR46682:SF1">
    <property type="entry name" value="ADHESION G-PROTEIN COUPLED RECEPTOR V1"/>
    <property type="match status" value="1"/>
</dbReference>
<dbReference type="STRING" id="8022.A0A060YSK6"/>
<evidence type="ECO:0000313" key="6">
    <source>
        <dbReference type="Proteomes" id="UP000193380"/>
    </source>
</evidence>
<dbReference type="InterPro" id="IPR026919">
    <property type="entry name" value="ADGRV1"/>
</dbReference>
<keyword evidence="2" id="KW-0677">Repeat</keyword>
<dbReference type="Proteomes" id="UP000193380">
    <property type="component" value="Unassembled WGS sequence"/>
</dbReference>
<evidence type="ECO:0000259" key="4">
    <source>
        <dbReference type="Pfam" id="PF03160"/>
    </source>
</evidence>
<dbReference type="EMBL" id="FR918053">
    <property type="protein sequence ID" value="CDQ94562.1"/>
    <property type="molecule type" value="Genomic_DNA"/>
</dbReference>
<evidence type="ECO:0000256" key="3">
    <source>
        <dbReference type="ARBA" id="ARBA00022837"/>
    </source>
</evidence>
<organism evidence="5 6">
    <name type="scientific">Oncorhynchus mykiss</name>
    <name type="common">Rainbow trout</name>
    <name type="synonym">Salmo gairdneri</name>
    <dbReference type="NCBI Taxonomy" id="8022"/>
    <lineage>
        <taxon>Eukaryota</taxon>
        <taxon>Metazoa</taxon>
        <taxon>Chordata</taxon>
        <taxon>Craniata</taxon>
        <taxon>Vertebrata</taxon>
        <taxon>Euteleostomi</taxon>
        <taxon>Actinopterygii</taxon>
        <taxon>Neopterygii</taxon>
        <taxon>Teleostei</taxon>
        <taxon>Protacanthopterygii</taxon>
        <taxon>Salmoniformes</taxon>
        <taxon>Salmonidae</taxon>
        <taxon>Salmoninae</taxon>
        <taxon>Oncorhynchus</taxon>
    </lineage>
</organism>
<dbReference type="Pfam" id="PF03160">
    <property type="entry name" value="Calx-beta"/>
    <property type="match status" value="1"/>
</dbReference>
<dbReference type="GO" id="GO:0007601">
    <property type="term" value="P:visual perception"/>
    <property type="evidence" value="ECO:0007669"/>
    <property type="project" value="TreeGrafter"/>
</dbReference>
<dbReference type="GO" id="GO:0071277">
    <property type="term" value="P:cellular response to calcium ion"/>
    <property type="evidence" value="ECO:0007669"/>
    <property type="project" value="TreeGrafter"/>
</dbReference>
<keyword evidence="3" id="KW-0106">Calcium</keyword>
<dbReference type="InterPro" id="IPR038081">
    <property type="entry name" value="CalX-like_sf"/>
</dbReference>
<dbReference type="InterPro" id="IPR003644">
    <property type="entry name" value="Calx_beta"/>
</dbReference>
<keyword evidence="1" id="KW-0732">Signal</keyword>
<feature type="domain" description="Calx-beta" evidence="4">
    <location>
        <begin position="64"/>
        <end position="154"/>
    </location>
</feature>
<gene>
    <name evidence="5" type="ORF">GSONMT00032809001</name>
</gene>
<name>A0A060YSK6_ONCMY</name>
<dbReference type="GO" id="GO:0032420">
    <property type="term" value="C:stereocilium"/>
    <property type="evidence" value="ECO:0007669"/>
    <property type="project" value="TreeGrafter"/>
</dbReference>
<dbReference type="Gene3D" id="2.60.40.2030">
    <property type="match status" value="1"/>
</dbReference>
<protein>
    <recommendedName>
        <fullName evidence="4">Calx-beta domain-containing protein</fullName>
    </recommendedName>
</protein>
<dbReference type="GO" id="GO:0001965">
    <property type="term" value="F:G-protein alpha-subunit binding"/>
    <property type="evidence" value="ECO:0007669"/>
    <property type="project" value="TreeGrafter"/>
</dbReference>
<dbReference type="SUPFAM" id="SSF141072">
    <property type="entry name" value="CalX-like"/>
    <property type="match status" value="2"/>
</dbReference>
<dbReference type="GO" id="GO:0010855">
    <property type="term" value="F:adenylate cyclase inhibitor activity"/>
    <property type="evidence" value="ECO:0007669"/>
    <property type="project" value="TreeGrafter"/>
</dbReference>
<dbReference type="GO" id="GO:0005737">
    <property type="term" value="C:cytoplasm"/>
    <property type="evidence" value="ECO:0007669"/>
    <property type="project" value="TreeGrafter"/>
</dbReference>
<reference evidence="5" key="2">
    <citation type="submission" date="2014-03" db="EMBL/GenBank/DDBJ databases">
        <authorList>
            <person name="Genoscope - CEA"/>
        </authorList>
    </citation>
    <scope>NUCLEOTIDE SEQUENCE</scope>
</reference>
<dbReference type="GO" id="GO:0016020">
    <property type="term" value="C:membrane"/>
    <property type="evidence" value="ECO:0007669"/>
    <property type="project" value="InterPro"/>
</dbReference>
<dbReference type="PaxDb" id="8022-A0A060YSK6"/>
<dbReference type="AlphaFoldDB" id="A0A060YSK6"/>
<proteinExistence type="predicted"/>
<dbReference type="GO" id="GO:0004930">
    <property type="term" value="F:G protein-coupled receptor activity"/>
    <property type="evidence" value="ECO:0007669"/>
    <property type="project" value="InterPro"/>
</dbReference>
<accession>A0A060YSK6</accession>